<accession>K8Y254</accession>
<organism evidence="1 2">
    <name type="scientific">Leptospira santarosai serovar Shermani str. LT 821</name>
    <dbReference type="NCBI Taxonomy" id="758847"/>
    <lineage>
        <taxon>Bacteria</taxon>
        <taxon>Pseudomonadati</taxon>
        <taxon>Spirochaetota</taxon>
        <taxon>Spirochaetia</taxon>
        <taxon>Leptospirales</taxon>
        <taxon>Leptospiraceae</taxon>
        <taxon>Leptospira</taxon>
    </lineage>
</organism>
<protein>
    <submittedName>
        <fullName evidence="1">Uncharacterized protein</fullName>
    </submittedName>
</protein>
<evidence type="ECO:0000313" key="1">
    <source>
        <dbReference type="EMBL" id="EKT87559.1"/>
    </source>
</evidence>
<dbReference type="AlphaFoldDB" id="K8Y254"/>
<proteinExistence type="predicted"/>
<dbReference type="STRING" id="758847.LSS_06874"/>
<evidence type="ECO:0000313" key="2">
    <source>
        <dbReference type="Proteomes" id="UP000035800"/>
    </source>
</evidence>
<dbReference type="EMBL" id="CP006694">
    <property type="protein sequence ID" value="EKT87559.1"/>
    <property type="molecule type" value="Genomic_DNA"/>
</dbReference>
<name>K8Y254_9LEPT</name>
<reference evidence="1 2" key="2">
    <citation type="journal article" date="2014" name="Emerg. Microbes Infect.">
        <title>Potential impact on kidney infection: a whole-genome analysis of Leptospira santarosai serovar Shermani.</title>
        <authorList>
            <person name="Chou L.F."/>
            <person name="Chen T.W."/>
            <person name="Ko Y.C."/>
            <person name="Pan M.J."/>
            <person name="Tian Y.C."/>
            <person name="Chiu C.H."/>
            <person name="Tang P."/>
            <person name="Hung C.C."/>
            <person name="Yang C.W."/>
        </authorList>
    </citation>
    <scope>NUCLEOTIDE SEQUENCE</scope>
    <source>
        <strain evidence="1 2">LT 821</strain>
    </source>
</reference>
<sequence length="74" mass="8942">MRFYTFVLDGWRFVSIKIIPISKRRYVRSLFIRKTIHYLHKYSSFYGIVSTLGRTPRSICFFSKAFVCEETKTF</sequence>
<reference evidence="1 2" key="1">
    <citation type="journal article" date="2012" name="Gene">
        <title>Sequence of Leptospira santarosai serovar Shermani genome and prediction of virulence-associated genes.</title>
        <authorList>
            <person name="Chou L.F."/>
            <person name="Chen Y.T."/>
            <person name="Lu C.W."/>
            <person name="Ko Y.C."/>
            <person name="Tang C.Y."/>
            <person name="Pan M.J."/>
            <person name="Tian Y.C."/>
            <person name="Chiu C.H."/>
            <person name="Hung C.C."/>
            <person name="Yang C.W."/>
        </authorList>
    </citation>
    <scope>NUCLEOTIDE SEQUENCE [LARGE SCALE GENOMIC DNA]</scope>
    <source>
        <strain evidence="1">LT 821</strain>
    </source>
</reference>
<dbReference type="Proteomes" id="UP000035800">
    <property type="component" value="Chromosome I"/>
</dbReference>
<gene>
    <name evidence="1" type="ORF">LSS_06874</name>
</gene>
<dbReference type="KEGG" id="lst:LSS_06874"/>